<dbReference type="Proteomes" id="UP001153076">
    <property type="component" value="Unassembled WGS sequence"/>
</dbReference>
<evidence type="ECO:0000256" key="1">
    <source>
        <dbReference type="SAM" id="MobiDB-lite"/>
    </source>
</evidence>
<dbReference type="AlphaFoldDB" id="A0A9Q1GKL0"/>
<feature type="region of interest" description="Disordered" evidence="1">
    <location>
        <begin position="1"/>
        <end position="56"/>
    </location>
</feature>
<dbReference type="OrthoDB" id="679318at2759"/>
<name>A0A9Q1GKL0_9CARY</name>
<organism evidence="2 3">
    <name type="scientific">Carnegiea gigantea</name>
    <dbReference type="NCBI Taxonomy" id="171969"/>
    <lineage>
        <taxon>Eukaryota</taxon>
        <taxon>Viridiplantae</taxon>
        <taxon>Streptophyta</taxon>
        <taxon>Embryophyta</taxon>
        <taxon>Tracheophyta</taxon>
        <taxon>Spermatophyta</taxon>
        <taxon>Magnoliopsida</taxon>
        <taxon>eudicotyledons</taxon>
        <taxon>Gunneridae</taxon>
        <taxon>Pentapetalae</taxon>
        <taxon>Caryophyllales</taxon>
        <taxon>Cactineae</taxon>
        <taxon>Cactaceae</taxon>
        <taxon>Cactoideae</taxon>
        <taxon>Echinocereeae</taxon>
        <taxon>Carnegiea</taxon>
    </lineage>
</organism>
<feature type="compositionally biased region" description="Polar residues" evidence="1">
    <location>
        <begin position="1"/>
        <end position="11"/>
    </location>
</feature>
<protein>
    <submittedName>
        <fullName evidence="2">Uncharacterized protein</fullName>
    </submittedName>
</protein>
<gene>
    <name evidence="2" type="ORF">Cgig2_014530</name>
</gene>
<dbReference type="EMBL" id="JAKOGI010002306">
    <property type="protein sequence ID" value="KAJ8422305.1"/>
    <property type="molecule type" value="Genomic_DNA"/>
</dbReference>
<feature type="compositionally biased region" description="Basic and acidic residues" evidence="1">
    <location>
        <begin position="12"/>
        <end position="27"/>
    </location>
</feature>
<reference evidence="2" key="1">
    <citation type="submission" date="2022-04" db="EMBL/GenBank/DDBJ databases">
        <title>Carnegiea gigantea Genome sequencing and assembly v2.</title>
        <authorList>
            <person name="Copetti D."/>
            <person name="Sanderson M.J."/>
            <person name="Burquez A."/>
            <person name="Wojciechowski M.F."/>
        </authorList>
    </citation>
    <scope>NUCLEOTIDE SEQUENCE</scope>
    <source>
        <strain evidence="2">SGP5-SGP5p</strain>
        <tissue evidence="2">Aerial part</tissue>
    </source>
</reference>
<accession>A0A9Q1GKL0</accession>
<proteinExistence type="predicted"/>
<evidence type="ECO:0000313" key="2">
    <source>
        <dbReference type="EMBL" id="KAJ8422305.1"/>
    </source>
</evidence>
<sequence>MESSNVVQNTPNREHEDIDRNANKKEGEEETTILEAPKAVPKTKKPALKSEGLQPIEQKDAQLSAGVTLPEEKTSISGQDLNEAQTEAVRSMGFASFLKVGLKQILEKFSKWLVESFDPYSASFMLSDGQRFTVTAFDAYVTLGVLIGGREIMEISKSSTDEQYHEAHAAWVKEWKIEHTTPELTHMLKFILAKKRRRREL</sequence>
<comment type="caution">
    <text evidence="2">The sequence shown here is derived from an EMBL/GenBank/DDBJ whole genome shotgun (WGS) entry which is preliminary data.</text>
</comment>
<keyword evidence="3" id="KW-1185">Reference proteome</keyword>
<evidence type="ECO:0000313" key="3">
    <source>
        <dbReference type="Proteomes" id="UP001153076"/>
    </source>
</evidence>